<evidence type="ECO:0000256" key="1">
    <source>
        <dbReference type="SAM" id="MobiDB-lite"/>
    </source>
</evidence>
<evidence type="ECO:0000313" key="4">
    <source>
        <dbReference type="Proteomes" id="UP000054564"/>
    </source>
</evidence>
<organism evidence="3 4">
    <name type="scientific">Puccinia striiformis f. sp. tritici PST-78</name>
    <dbReference type="NCBI Taxonomy" id="1165861"/>
    <lineage>
        <taxon>Eukaryota</taxon>
        <taxon>Fungi</taxon>
        <taxon>Dikarya</taxon>
        <taxon>Basidiomycota</taxon>
        <taxon>Pucciniomycotina</taxon>
        <taxon>Pucciniomycetes</taxon>
        <taxon>Pucciniales</taxon>
        <taxon>Pucciniaceae</taxon>
        <taxon>Puccinia</taxon>
    </lineage>
</organism>
<dbReference type="Proteomes" id="UP000054564">
    <property type="component" value="Unassembled WGS sequence"/>
</dbReference>
<gene>
    <name evidence="3" type="ORF">PSTG_19342</name>
</gene>
<evidence type="ECO:0000256" key="2">
    <source>
        <dbReference type="SAM" id="SignalP"/>
    </source>
</evidence>
<dbReference type="EMBL" id="AJIL01006029">
    <property type="protein sequence ID" value="KNE87277.1"/>
    <property type="molecule type" value="Genomic_DNA"/>
</dbReference>
<feature type="chain" id="PRO_5005548972" evidence="2">
    <location>
        <begin position="28"/>
        <end position="94"/>
    </location>
</feature>
<accession>A0A0L0UJK3</accession>
<sequence>MSSRFRLSHFSLAFIAAFSSPALLADALERERDKVPIEATDLPVDGTPQALELEVTRVLGGAGRVDPGPGAQPVHGPAAGVQHGLRVHLPQPGG</sequence>
<feature type="signal peptide" evidence="2">
    <location>
        <begin position="1"/>
        <end position="27"/>
    </location>
</feature>
<protein>
    <submittedName>
        <fullName evidence="3">Uncharacterized protein</fullName>
    </submittedName>
</protein>
<feature type="region of interest" description="Disordered" evidence="1">
    <location>
        <begin position="62"/>
        <end position="81"/>
    </location>
</feature>
<name>A0A0L0UJK3_9BASI</name>
<proteinExistence type="predicted"/>
<keyword evidence="2" id="KW-0732">Signal</keyword>
<feature type="non-terminal residue" evidence="3">
    <location>
        <position position="94"/>
    </location>
</feature>
<keyword evidence="4" id="KW-1185">Reference proteome</keyword>
<comment type="caution">
    <text evidence="3">The sequence shown here is derived from an EMBL/GenBank/DDBJ whole genome shotgun (WGS) entry which is preliminary data.</text>
</comment>
<evidence type="ECO:0000313" key="3">
    <source>
        <dbReference type="EMBL" id="KNE87277.1"/>
    </source>
</evidence>
<reference evidence="4" key="1">
    <citation type="submission" date="2014-03" db="EMBL/GenBank/DDBJ databases">
        <title>The Genome Sequence of Puccinia striiformis f. sp. tritici PST-78.</title>
        <authorList>
            <consortium name="The Broad Institute Genome Sequencing Platform"/>
            <person name="Cuomo C."/>
            <person name="Hulbert S."/>
            <person name="Chen X."/>
            <person name="Walker B."/>
            <person name="Young S.K."/>
            <person name="Zeng Q."/>
            <person name="Gargeya S."/>
            <person name="Fitzgerald M."/>
            <person name="Haas B."/>
            <person name="Abouelleil A."/>
            <person name="Alvarado L."/>
            <person name="Arachchi H.M."/>
            <person name="Berlin A.M."/>
            <person name="Chapman S.B."/>
            <person name="Goldberg J."/>
            <person name="Griggs A."/>
            <person name="Gujja S."/>
            <person name="Hansen M."/>
            <person name="Howarth C."/>
            <person name="Imamovic A."/>
            <person name="Larimer J."/>
            <person name="McCowan C."/>
            <person name="Montmayeur A."/>
            <person name="Murphy C."/>
            <person name="Neiman D."/>
            <person name="Pearson M."/>
            <person name="Priest M."/>
            <person name="Roberts A."/>
            <person name="Saif S."/>
            <person name="Shea T."/>
            <person name="Sisk P."/>
            <person name="Sykes S."/>
            <person name="Wortman J."/>
            <person name="Nusbaum C."/>
            <person name="Birren B."/>
        </authorList>
    </citation>
    <scope>NUCLEOTIDE SEQUENCE [LARGE SCALE GENOMIC DNA]</scope>
    <source>
        <strain evidence="4">race PST-78</strain>
    </source>
</reference>
<dbReference type="AlphaFoldDB" id="A0A0L0UJK3"/>